<protein>
    <submittedName>
        <fullName evidence="1">Uncharacterized protein</fullName>
    </submittedName>
</protein>
<evidence type="ECO:0000313" key="1">
    <source>
        <dbReference type="EMBL" id="KAJ3529500.1"/>
    </source>
</evidence>
<proteinExistence type="predicted"/>
<reference evidence="1" key="1">
    <citation type="submission" date="2022-08" db="EMBL/GenBank/DDBJ databases">
        <title>Genome Sequence of Fusarium decemcellulare.</title>
        <authorList>
            <person name="Buettner E."/>
        </authorList>
    </citation>
    <scope>NUCLEOTIDE SEQUENCE</scope>
    <source>
        <strain evidence="1">Babe19</strain>
    </source>
</reference>
<accession>A0ACC1S0F9</accession>
<dbReference type="EMBL" id="JANRMS010001281">
    <property type="protein sequence ID" value="KAJ3529500.1"/>
    <property type="molecule type" value="Genomic_DNA"/>
</dbReference>
<gene>
    <name evidence="1" type="ORF">NM208_g9727</name>
</gene>
<dbReference type="Proteomes" id="UP001148629">
    <property type="component" value="Unassembled WGS sequence"/>
</dbReference>
<organism evidence="1 2">
    <name type="scientific">Fusarium decemcellulare</name>
    <dbReference type="NCBI Taxonomy" id="57161"/>
    <lineage>
        <taxon>Eukaryota</taxon>
        <taxon>Fungi</taxon>
        <taxon>Dikarya</taxon>
        <taxon>Ascomycota</taxon>
        <taxon>Pezizomycotina</taxon>
        <taxon>Sordariomycetes</taxon>
        <taxon>Hypocreomycetidae</taxon>
        <taxon>Hypocreales</taxon>
        <taxon>Nectriaceae</taxon>
        <taxon>Fusarium</taxon>
        <taxon>Fusarium decemcellulare species complex</taxon>
    </lineage>
</organism>
<name>A0ACC1S0F9_9HYPO</name>
<keyword evidence="2" id="KW-1185">Reference proteome</keyword>
<evidence type="ECO:0000313" key="2">
    <source>
        <dbReference type="Proteomes" id="UP001148629"/>
    </source>
</evidence>
<comment type="caution">
    <text evidence="1">The sequence shown here is derived from an EMBL/GenBank/DDBJ whole genome shotgun (WGS) entry which is preliminary data.</text>
</comment>
<sequence>MAPGEDSARRPKTKRRRITQACDYCHQRSIRCRVSSDNQSCQNCRDFAQPCTYNRKPRRRGTKPRTTTSATTIATPELALEDPARLPSAAFGIAQGDVTHEHPAQPHWEAPKMASQAIVMDLVEIYFEVVYPIFPFFHQPSFIRRISRAEYTTNRTLFAVTMALCALAKAQLLDLGHESDINCLRAHAILAITAIQNGKIRDLHWHLGIYHTLVAMDGLHDESNWPQSIDIVEREERRRLFWSIYTLDIYASVVWGGIIRCRENQSNVAYPIEVEDEVIGDAALTSHSPATKETSPRNDSAIQSDCWLSGWNFITDLYHVLEHALTRPRPYRYRATRSAFLQNMFVDDPTATDSSVRERVLRMYLDLPTCFKETPPMVHCVRKDRFGFQAANITATVQLLRIVLMAASGASMQERCQIATEVVEAFVSIPVSYLLAISTPLLHHLGGIGTILGSVRGESLSEGGYAQVRAVMLSMAQLLESLEAIHRSASASQNLRSQVLQIDEYMARQRQGLPPQAEVTTREGITEESSLQVQRNADYEQIVSDISTSWMLPVSGDFLGDLAWDFDFG</sequence>